<dbReference type="AlphaFoldDB" id="A0A095ZHQ7"/>
<dbReference type="EMBL" id="JRNN01000077">
    <property type="protein sequence ID" value="KGF33866.1"/>
    <property type="molecule type" value="Genomic_DNA"/>
</dbReference>
<accession>A0A095ZHQ7</accession>
<comment type="caution">
    <text evidence="1">The sequence shown here is derived from an EMBL/GenBank/DDBJ whole genome shotgun (WGS) entry which is preliminary data.</text>
</comment>
<dbReference type="RefSeq" id="WP_036873894.1">
    <property type="nucleotide sequence ID" value="NZ_JRNN01000077.1"/>
</dbReference>
<gene>
    <name evidence="1" type="ORF">HMPREF2137_09545</name>
</gene>
<name>A0A095ZHQ7_9BACT</name>
<protein>
    <submittedName>
        <fullName evidence="1">Uncharacterized protein</fullName>
    </submittedName>
</protein>
<organism evidence="1 2">
    <name type="scientific">Hoylesella buccalis DNF00853</name>
    <dbReference type="NCBI Taxonomy" id="1401074"/>
    <lineage>
        <taxon>Bacteria</taxon>
        <taxon>Pseudomonadati</taxon>
        <taxon>Bacteroidota</taxon>
        <taxon>Bacteroidia</taxon>
        <taxon>Bacteroidales</taxon>
        <taxon>Prevotellaceae</taxon>
        <taxon>Hoylesella</taxon>
    </lineage>
</organism>
<dbReference type="OrthoDB" id="1071651at2"/>
<dbReference type="Proteomes" id="UP000029556">
    <property type="component" value="Unassembled WGS sequence"/>
</dbReference>
<proteinExistence type="predicted"/>
<evidence type="ECO:0000313" key="2">
    <source>
        <dbReference type="Proteomes" id="UP000029556"/>
    </source>
</evidence>
<sequence>MSQIQLFNVRNYFKCLAQTNKLALQYGFKPGTCSGLAGLEDMAAQFRQQANFILVDDTTTQSTYSNGVTFFRKDVYTVFILAAYRFDDMAQREEKMDLCRRIFRQMHARLIHDRDSMVYGDSLEYLNVNNIYSTELPRLFLNGTTGLYFMVNNEQPIDLTYSEDEWNK</sequence>
<reference evidence="1 2" key="1">
    <citation type="submission" date="2014-07" db="EMBL/GenBank/DDBJ databases">
        <authorList>
            <person name="McCorrison J."/>
            <person name="Sanka R."/>
            <person name="Torralba M."/>
            <person name="Gillis M."/>
            <person name="Haft D.H."/>
            <person name="Methe B."/>
            <person name="Sutton G."/>
            <person name="Nelson K.E."/>
        </authorList>
    </citation>
    <scope>NUCLEOTIDE SEQUENCE [LARGE SCALE GENOMIC DNA]</scope>
    <source>
        <strain evidence="1 2">DNF00853</strain>
    </source>
</reference>
<evidence type="ECO:0000313" key="1">
    <source>
        <dbReference type="EMBL" id="KGF33866.1"/>
    </source>
</evidence>